<accession>A0AAV6WEG9</accession>
<protein>
    <recommendedName>
        <fullName evidence="2">GCK domain-containing protein</fullName>
    </recommendedName>
</protein>
<feature type="region of interest" description="Disordered" evidence="1">
    <location>
        <begin position="64"/>
        <end position="87"/>
    </location>
</feature>
<name>A0AAV6WEG9_9LAMI</name>
<evidence type="ECO:0000259" key="2">
    <source>
        <dbReference type="Pfam" id="PF07802"/>
    </source>
</evidence>
<dbReference type="EMBL" id="WHWC01000017">
    <property type="protein sequence ID" value="KAG8366376.1"/>
    <property type="molecule type" value="Genomic_DNA"/>
</dbReference>
<evidence type="ECO:0000256" key="1">
    <source>
        <dbReference type="SAM" id="MobiDB-lite"/>
    </source>
</evidence>
<dbReference type="AlphaFoldDB" id="A0AAV6WEG9"/>
<reference evidence="3" key="1">
    <citation type="submission" date="2019-10" db="EMBL/GenBank/DDBJ databases">
        <authorList>
            <person name="Zhang R."/>
            <person name="Pan Y."/>
            <person name="Wang J."/>
            <person name="Ma R."/>
            <person name="Yu S."/>
        </authorList>
    </citation>
    <scope>NUCLEOTIDE SEQUENCE</scope>
    <source>
        <strain evidence="3">LA-IB0</strain>
        <tissue evidence="3">Leaf</tissue>
    </source>
</reference>
<dbReference type="Pfam" id="PF07802">
    <property type="entry name" value="GCK"/>
    <property type="match status" value="1"/>
</dbReference>
<evidence type="ECO:0000313" key="4">
    <source>
        <dbReference type="Proteomes" id="UP000826271"/>
    </source>
</evidence>
<keyword evidence="4" id="KW-1185">Reference proteome</keyword>
<evidence type="ECO:0000313" key="3">
    <source>
        <dbReference type="EMBL" id="KAG8366376.1"/>
    </source>
</evidence>
<dbReference type="InterPro" id="IPR012891">
    <property type="entry name" value="GCK_dom"/>
</dbReference>
<feature type="domain" description="GCK" evidence="2">
    <location>
        <begin position="37"/>
        <end position="67"/>
    </location>
</feature>
<comment type="caution">
    <text evidence="3">The sequence shown here is derived from an EMBL/GenBank/DDBJ whole genome shotgun (WGS) entry which is preliminary data.</text>
</comment>
<organism evidence="3 4">
    <name type="scientific">Buddleja alternifolia</name>
    <dbReference type="NCBI Taxonomy" id="168488"/>
    <lineage>
        <taxon>Eukaryota</taxon>
        <taxon>Viridiplantae</taxon>
        <taxon>Streptophyta</taxon>
        <taxon>Embryophyta</taxon>
        <taxon>Tracheophyta</taxon>
        <taxon>Spermatophyta</taxon>
        <taxon>Magnoliopsida</taxon>
        <taxon>eudicotyledons</taxon>
        <taxon>Gunneridae</taxon>
        <taxon>Pentapetalae</taxon>
        <taxon>asterids</taxon>
        <taxon>lamiids</taxon>
        <taxon>Lamiales</taxon>
        <taxon>Scrophulariaceae</taxon>
        <taxon>Buddlejeae</taxon>
        <taxon>Buddleja</taxon>
    </lineage>
</organism>
<proteinExistence type="predicted"/>
<dbReference type="Proteomes" id="UP000826271">
    <property type="component" value="Unassembled WGS sequence"/>
</dbReference>
<sequence>MLASSVVDAKTRLQNGRKVWKKERIMKMILRRSVLMQTAALKKCMEAHSYYYAPLLQAEKGIEEEKERSKKEYRNDVVLGQKEKEVS</sequence>
<gene>
    <name evidence="3" type="ORF">BUALT_Bualt17G0073300</name>
</gene>